<evidence type="ECO:0000313" key="10">
    <source>
        <dbReference type="Proteomes" id="UP000321533"/>
    </source>
</evidence>
<keyword evidence="5" id="KW-0998">Cell outer membrane</keyword>
<evidence type="ECO:0000256" key="4">
    <source>
        <dbReference type="ARBA" id="ARBA00023136"/>
    </source>
</evidence>
<dbReference type="SUPFAM" id="SSF48452">
    <property type="entry name" value="TPR-like"/>
    <property type="match status" value="1"/>
</dbReference>
<gene>
    <name evidence="9" type="ORF">FRZ67_13135</name>
</gene>
<evidence type="ECO:0000259" key="8">
    <source>
        <dbReference type="Pfam" id="PF14322"/>
    </source>
</evidence>
<dbReference type="InterPro" id="IPR011990">
    <property type="entry name" value="TPR-like_helical_dom_sf"/>
</dbReference>
<protein>
    <submittedName>
        <fullName evidence="9">RagB/SusD family nutrient uptake outer membrane protein</fullName>
    </submittedName>
</protein>
<name>A0A5B8VAA3_9BACT</name>
<evidence type="ECO:0000256" key="1">
    <source>
        <dbReference type="ARBA" id="ARBA00004442"/>
    </source>
</evidence>
<dbReference type="KEGG" id="pgin:FRZ67_13135"/>
<organism evidence="9 10">
    <name type="scientific">Panacibacter ginsenosidivorans</name>
    <dbReference type="NCBI Taxonomy" id="1813871"/>
    <lineage>
        <taxon>Bacteria</taxon>
        <taxon>Pseudomonadati</taxon>
        <taxon>Bacteroidota</taxon>
        <taxon>Chitinophagia</taxon>
        <taxon>Chitinophagales</taxon>
        <taxon>Chitinophagaceae</taxon>
        <taxon>Panacibacter</taxon>
    </lineage>
</organism>
<comment type="subcellular location">
    <subcellularLocation>
        <location evidence="1">Cell outer membrane</location>
    </subcellularLocation>
</comment>
<dbReference type="Proteomes" id="UP000321533">
    <property type="component" value="Chromosome"/>
</dbReference>
<keyword evidence="3 6" id="KW-0732">Signal</keyword>
<dbReference type="Gene3D" id="1.25.40.390">
    <property type="match status" value="1"/>
</dbReference>
<evidence type="ECO:0000256" key="3">
    <source>
        <dbReference type="ARBA" id="ARBA00022729"/>
    </source>
</evidence>
<dbReference type="OrthoDB" id="9783641at2"/>
<dbReference type="EMBL" id="CP042435">
    <property type="protein sequence ID" value="QEC68199.1"/>
    <property type="molecule type" value="Genomic_DNA"/>
</dbReference>
<dbReference type="PROSITE" id="PS51257">
    <property type="entry name" value="PROKAR_LIPOPROTEIN"/>
    <property type="match status" value="1"/>
</dbReference>
<dbReference type="InterPro" id="IPR033985">
    <property type="entry name" value="SusD-like_N"/>
</dbReference>
<dbReference type="Pfam" id="PF07980">
    <property type="entry name" value="SusD_RagB"/>
    <property type="match status" value="1"/>
</dbReference>
<dbReference type="AlphaFoldDB" id="A0A5B8VAA3"/>
<keyword evidence="10" id="KW-1185">Reference proteome</keyword>
<evidence type="ECO:0000256" key="5">
    <source>
        <dbReference type="ARBA" id="ARBA00023237"/>
    </source>
</evidence>
<feature type="chain" id="PRO_5022870494" evidence="6">
    <location>
        <begin position="26"/>
        <end position="535"/>
    </location>
</feature>
<dbReference type="Pfam" id="PF14322">
    <property type="entry name" value="SusD-like_3"/>
    <property type="match status" value="1"/>
</dbReference>
<feature type="domain" description="RagB/SusD" evidence="7">
    <location>
        <begin position="270"/>
        <end position="535"/>
    </location>
</feature>
<accession>A0A5B8VAA3</accession>
<sequence>MKSKLFIKILAVVLLISGLSCTKLDEDKYLYDRVTGDQFGQTDLEISSAVGAAYSNLSGVASNNHYLTMNEVTTDEVVVPTRGPDWGDGGRWVRLKKHTYTATDPDPSNGWNFCYTGITTCNRLIATLTTINTETSLAYIPELKALRAIYYYWLLDWYGNVPLSIDFADTDPPANASKQEVYNFIESELTTNAPLLKKPVSIPDIATYGRVNYYTAEACLAKLYLNAEVYTGTPQWDKAIAACDEIINSGIYNLSPTYVENFIQNNQNSKESIWAIPYDHIKFTGFNVGMMTLSYLNQQTYNINNQPWNGFATTAEFYNSYIDPVQNPGPQGQVVGLDPKGDSITATVDKRMTANFLVGPQYSSTGVRLLGNAEPDDPDGAPFTFTPYINELEPNAWRQSGARIGKWQFYQGMTPDLDNDFAIFRYSDILLTKAEATARKEGNWNDPTVLAVINQIRTQHGGVSPFASLTAATFLAERGREMFFEAWRRQDMIRFGTYNSAFEFHAADPDTHVNLFPIPSAQIDANNNLKQNPGY</sequence>
<proteinExistence type="inferred from homology"/>
<feature type="signal peptide" evidence="6">
    <location>
        <begin position="1"/>
        <end position="25"/>
    </location>
</feature>
<evidence type="ECO:0000259" key="7">
    <source>
        <dbReference type="Pfam" id="PF07980"/>
    </source>
</evidence>
<keyword evidence="4" id="KW-0472">Membrane</keyword>
<comment type="similarity">
    <text evidence="2">Belongs to the SusD family.</text>
</comment>
<evidence type="ECO:0000256" key="6">
    <source>
        <dbReference type="SAM" id="SignalP"/>
    </source>
</evidence>
<evidence type="ECO:0000256" key="2">
    <source>
        <dbReference type="ARBA" id="ARBA00006275"/>
    </source>
</evidence>
<evidence type="ECO:0000313" key="9">
    <source>
        <dbReference type="EMBL" id="QEC68199.1"/>
    </source>
</evidence>
<dbReference type="InterPro" id="IPR012944">
    <property type="entry name" value="SusD_RagB_dom"/>
</dbReference>
<dbReference type="GO" id="GO:0009279">
    <property type="term" value="C:cell outer membrane"/>
    <property type="evidence" value="ECO:0007669"/>
    <property type="project" value="UniProtKB-SubCell"/>
</dbReference>
<reference evidence="9 10" key="1">
    <citation type="journal article" date="2016" name="Int. J. Syst. Evol. Microbiol.">
        <title>Panacibacter ginsenosidivorans gen. nov., sp. nov., with ginsenoside converting activity isolated from soil of a ginseng field.</title>
        <authorList>
            <person name="Siddiqi M.Z."/>
            <person name="Muhammad Shafi S."/>
            <person name="Choi K.D."/>
            <person name="Im W.T."/>
        </authorList>
    </citation>
    <scope>NUCLEOTIDE SEQUENCE [LARGE SCALE GENOMIC DNA]</scope>
    <source>
        <strain evidence="9 10">Gsoil1550</strain>
    </source>
</reference>
<feature type="domain" description="SusD-like N-terminal" evidence="8">
    <location>
        <begin position="52"/>
        <end position="225"/>
    </location>
</feature>
<dbReference type="RefSeq" id="WP_147190006.1">
    <property type="nucleotide sequence ID" value="NZ_CP042435.1"/>
</dbReference>